<dbReference type="RefSeq" id="WP_136082423.1">
    <property type="nucleotide sequence ID" value="NZ_CAAHFG010000004.1"/>
</dbReference>
<organism evidence="1 2">
    <name type="scientific">Pontiella desulfatans</name>
    <dbReference type="NCBI Taxonomy" id="2750659"/>
    <lineage>
        <taxon>Bacteria</taxon>
        <taxon>Pseudomonadati</taxon>
        <taxon>Kiritimatiellota</taxon>
        <taxon>Kiritimatiellia</taxon>
        <taxon>Kiritimatiellales</taxon>
        <taxon>Pontiellaceae</taxon>
        <taxon>Pontiella</taxon>
    </lineage>
</organism>
<gene>
    <name evidence="1" type="ORF">PDESU_05501</name>
</gene>
<dbReference type="Proteomes" id="UP000366872">
    <property type="component" value="Unassembled WGS sequence"/>
</dbReference>
<protein>
    <submittedName>
        <fullName evidence="1">Uncharacterized protein</fullName>
    </submittedName>
</protein>
<dbReference type="EMBL" id="CAAHFG010000004">
    <property type="protein sequence ID" value="VGO16909.1"/>
    <property type="molecule type" value="Genomic_DNA"/>
</dbReference>
<keyword evidence="2" id="KW-1185">Reference proteome</keyword>
<accession>A0A6C2UAI8</accession>
<evidence type="ECO:0000313" key="1">
    <source>
        <dbReference type="EMBL" id="VGO16909.1"/>
    </source>
</evidence>
<reference evidence="1 2" key="1">
    <citation type="submission" date="2019-04" db="EMBL/GenBank/DDBJ databases">
        <authorList>
            <person name="Van Vliet M D."/>
        </authorList>
    </citation>
    <scope>NUCLEOTIDE SEQUENCE [LARGE SCALE GENOMIC DNA]</scope>
    <source>
        <strain evidence="1 2">F1</strain>
    </source>
</reference>
<name>A0A6C2UAI8_PONDE</name>
<sequence>MDYEKQLLIEARAAIRQFPGHRCEIIDLYTLAVGEIEEGGSAAHEYELFMDSISAIRKETLTGA</sequence>
<proteinExistence type="predicted"/>
<dbReference type="AlphaFoldDB" id="A0A6C2UAI8"/>
<evidence type="ECO:0000313" key="2">
    <source>
        <dbReference type="Proteomes" id="UP000366872"/>
    </source>
</evidence>